<dbReference type="PROSITE" id="PS51257">
    <property type="entry name" value="PROKAR_LIPOPROTEIN"/>
    <property type="match status" value="1"/>
</dbReference>
<evidence type="ECO:0000313" key="3">
    <source>
        <dbReference type="Proteomes" id="UP001321542"/>
    </source>
</evidence>
<dbReference type="Proteomes" id="UP001321542">
    <property type="component" value="Chromosome"/>
</dbReference>
<proteinExistence type="predicted"/>
<accession>A0ABM7F9M8</accession>
<keyword evidence="1" id="KW-0732">Signal</keyword>
<dbReference type="EMBL" id="AP018448">
    <property type="protein sequence ID" value="BBC32682.1"/>
    <property type="molecule type" value="Genomic_DNA"/>
</dbReference>
<dbReference type="RefSeq" id="WP_286251943.1">
    <property type="nucleotide sequence ID" value="NZ_AP018448.1"/>
</dbReference>
<organism evidence="2 3">
    <name type="scientific">Streptomyces graminofaciens</name>
    <dbReference type="NCBI Taxonomy" id="68212"/>
    <lineage>
        <taxon>Bacteria</taxon>
        <taxon>Bacillati</taxon>
        <taxon>Actinomycetota</taxon>
        <taxon>Actinomycetes</taxon>
        <taxon>Kitasatosporales</taxon>
        <taxon>Streptomycetaceae</taxon>
        <taxon>Streptomyces</taxon>
    </lineage>
</organism>
<evidence type="ECO:0000256" key="1">
    <source>
        <dbReference type="SAM" id="SignalP"/>
    </source>
</evidence>
<name>A0ABM7F9M8_9ACTN</name>
<dbReference type="InterPro" id="IPR021903">
    <property type="entry name" value="DUF3515"/>
</dbReference>
<feature type="chain" id="PRO_5046217577" description="DUF3515 domain-containing protein" evidence="1">
    <location>
        <begin position="27"/>
        <end position="169"/>
    </location>
</feature>
<evidence type="ECO:0008006" key="4">
    <source>
        <dbReference type="Google" id="ProtNLM"/>
    </source>
</evidence>
<feature type="signal peptide" evidence="1">
    <location>
        <begin position="1"/>
        <end position="26"/>
    </location>
</feature>
<evidence type="ECO:0000313" key="2">
    <source>
        <dbReference type="EMBL" id="BBC32682.1"/>
    </source>
</evidence>
<reference evidence="2 3" key="1">
    <citation type="journal article" date="2010" name="ChemBioChem">
        <title>Cloning and characterization of the biosynthetic gene cluster of 16-membered macrolide antibiotic FD-891: involvement of a dual functional cytochrome P450 monooxygenase catalyzing epoxidation and hydroxylation.</title>
        <authorList>
            <person name="Kudo F."/>
            <person name="Motegi A."/>
            <person name="Mizoue K."/>
            <person name="Eguchi T."/>
        </authorList>
    </citation>
    <scope>NUCLEOTIDE SEQUENCE [LARGE SCALE GENOMIC DNA]</scope>
    <source>
        <strain evidence="2 3">A-8890</strain>
    </source>
</reference>
<keyword evidence="3" id="KW-1185">Reference proteome</keyword>
<gene>
    <name evidence="2" type="ORF">SGFS_039760</name>
</gene>
<reference evidence="2 3" key="2">
    <citation type="journal article" date="2023" name="ChemBioChem">
        <title>Acyltransferase Domain Exchange between Two Independent Type I Polyketide Synthases in the Same Producer Strain of Macrolide Antibiotics.</title>
        <authorList>
            <person name="Kudo F."/>
            <person name="Kishikawa K."/>
            <person name="Tsuboi K."/>
            <person name="Kido T."/>
            <person name="Usui T."/>
            <person name="Hashimoto J."/>
            <person name="Shin-Ya K."/>
            <person name="Miyanaga A."/>
            <person name="Eguchi T."/>
        </authorList>
    </citation>
    <scope>NUCLEOTIDE SEQUENCE [LARGE SCALE GENOMIC DNA]</scope>
    <source>
        <strain evidence="2 3">A-8890</strain>
    </source>
</reference>
<dbReference type="Pfam" id="PF12028">
    <property type="entry name" value="DUF3515"/>
    <property type="match status" value="1"/>
</dbReference>
<sequence>MNFSRHRLLGLPALVLLIASAGCSSADDGGSAAVPSPDAEVTKLCRNLDEALPRKVDGQSRRDPEPASALTAGWGDPAIILRCGVPQPPKMIDPDVPVGRDPDAVAGTVDGIDWLMEKREDGSYRFTTANRSAYVEVTVSKERAGEDTSPVLVALTPAIKKAIPEGVAS</sequence>
<protein>
    <recommendedName>
        <fullName evidence="4">DUF3515 domain-containing protein</fullName>
    </recommendedName>
</protein>